<dbReference type="InterPro" id="IPR017930">
    <property type="entry name" value="Myb_dom"/>
</dbReference>
<keyword evidence="4" id="KW-0677">Repeat</keyword>
<keyword evidence="6" id="KW-0508">mRNA splicing</keyword>
<dbReference type="STRING" id="1266660.A0A1G4IZ22"/>
<dbReference type="EMBL" id="LT598459">
    <property type="protein sequence ID" value="SCU82490.1"/>
    <property type="molecule type" value="Genomic_DNA"/>
</dbReference>
<evidence type="ECO:0000256" key="4">
    <source>
        <dbReference type="ARBA" id="ARBA00022737"/>
    </source>
</evidence>
<keyword evidence="13" id="KW-1185">Reference proteome</keyword>
<dbReference type="GO" id="GO:0003677">
    <property type="term" value="F:DNA binding"/>
    <property type="evidence" value="ECO:0007669"/>
    <property type="project" value="UniProtKB-KW"/>
</dbReference>
<feature type="domain" description="HTH myb-type" evidence="11">
    <location>
        <begin position="64"/>
        <end position="110"/>
    </location>
</feature>
<reference evidence="13" key="1">
    <citation type="submission" date="2016-03" db="EMBL/GenBank/DDBJ databases">
        <authorList>
            <person name="Devillers H."/>
        </authorList>
    </citation>
    <scope>NUCLEOTIDE SEQUENCE [LARGE SCALE GENOMIC DNA]</scope>
</reference>
<organism evidence="12 13">
    <name type="scientific">Lachancea dasiensis</name>
    <dbReference type="NCBI Taxonomy" id="1072105"/>
    <lineage>
        <taxon>Eukaryota</taxon>
        <taxon>Fungi</taxon>
        <taxon>Dikarya</taxon>
        <taxon>Ascomycota</taxon>
        <taxon>Saccharomycotina</taxon>
        <taxon>Saccharomycetes</taxon>
        <taxon>Saccharomycetales</taxon>
        <taxon>Saccharomycetaceae</taxon>
        <taxon>Lachancea</taxon>
    </lineage>
</organism>
<comment type="similarity">
    <text evidence="1">Belongs to the CEF1 family.</text>
</comment>
<dbReference type="Pfam" id="PF11831">
    <property type="entry name" value="Myb_Cef"/>
    <property type="match status" value="1"/>
</dbReference>
<evidence type="ECO:0000259" key="11">
    <source>
        <dbReference type="PROSITE" id="PS51294"/>
    </source>
</evidence>
<evidence type="ECO:0000256" key="1">
    <source>
        <dbReference type="ARBA" id="ARBA00010506"/>
    </source>
</evidence>
<proteinExistence type="inferred from homology"/>
<accession>A0A1G4IZ22</accession>
<dbReference type="Pfam" id="PF13921">
    <property type="entry name" value="Myb_DNA-bind_6"/>
    <property type="match status" value="1"/>
</dbReference>
<dbReference type="InterPro" id="IPR001005">
    <property type="entry name" value="SANT/Myb"/>
</dbReference>
<feature type="compositionally biased region" description="Basic and acidic residues" evidence="9">
    <location>
        <begin position="231"/>
        <end position="258"/>
    </location>
</feature>
<evidence type="ECO:0000256" key="6">
    <source>
        <dbReference type="ARBA" id="ARBA00023187"/>
    </source>
</evidence>
<keyword evidence="3" id="KW-0747">Spliceosome</keyword>
<dbReference type="SMART" id="SM00717">
    <property type="entry name" value="SANT"/>
    <property type="match status" value="2"/>
</dbReference>
<feature type="domain" description="Myb-like" evidence="10">
    <location>
        <begin position="57"/>
        <end position="106"/>
    </location>
</feature>
<dbReference type="GO" id="GO:0071006">
    <property type="term" value="C:U2-type catalytic step 1 spliceosome"/>
    <property type="evidence" value="ECO:0007669"/>
    <property type="project" value="EnsemblFungi"/>
</dbReference>
<dbReference type="CDD" id="cd00167">
    <property type="entry name" value="SANT"/>
    <property type="match status" value="1"/>
</dbReference>
<dbReference type="Gene3D" id="1.10.10.60">
    <property type="entry name" value="Homeodomain-like"/>
    <property type="match status" value="2"/>
</dbReference>
<evidence type="ECO:0000256" key="3">
    <source>
        <dbReference type="ARBA" id="ARBA00022728"/>
    </source>
</evidence>
<dbReference type="InterPro" id="IPR009057">
    <property type="entry name" value="Homeodomain-like_sf"/>
</dbReference>
<dbReference type="Proteomes" id="UP000190274">
    <property type="component" value="Chromosome C"/>
</dbReference>
<dbReference type="InterPro" id="IPR047242">
    <property type="entry name" value="CDC5L/Cef1"/>
</dbReference>
<keyword evidence="5" id="KW-0238">DNA-binding</keyword>
<feature type="region of interest" description="Disordered" evidence="9">
    <location>
        <begin position="178"/>
        <end position="302"/>
    </location>
</feature>
<dbReference type="InterPro" id="IPR047240">
    <property type="entry name" value="SANT_CDC5L_II"/>
</dbReference>
<evidence type="ECO:0000256" key="5">
    <source>
        <dbReference type="ARBA" id="ARBA00023125"/>
    </source>
</evidence>
<dbReference type="PANTHER" id="PTHR45885">
    <property type="entry name" value="CELL DIVISION CYCLE 5-LIKE PROTEIN"/>
    <property type="match status" value="1"/>
</dbReference>
<protein>
    <recommendedName>
        <fullName evidence="8">Pre-mRNA-splicing factor CEF1</fullName>
    </recommendedName>
</protein>
<dbReference type="GO" id="GO:0000386">
    <property type="term" value="F:second spliceosomal transesterification activity"/>
    <property type="evidence" value="ECO:0007669"/>
    <property type="project" value="EnsemblFungi"/>
</dbReference>
<feature type="region of interest" description="Disordered" evidence="9">
    <location>
        <begin position="328"/>
        <end position="353"/>
    </location>
</feature>
<dbReference type="PANTHER" id="PTHR45885:SF1">
    <property type="entry name" value="CELL DIVISION CYCLE 5-LIKE PROTEIN"/>
    <property type="match status" value="1"/>
</dbReference>
<evidence type="ECO:0000256" key="7">
    <source>
        <dbReference type="ARBA" id="ARBA00023242"/>
    </source>
</evidence>
<dbReference type="AlphaFoldDB" id="A0A1G4IZ22"/>
<keyword evidence="7" id="KW-0539">Nucleus</keyword>
<sequence>MPPVPIYVKGGAWSNIEDQILKAAIEKYGTHQWSKIASLLQKKTAKQCEMRWTEFLNPSLDFTPFSKEEDSKLLKLVRQLPNQWRTISDIMGRTSQVCIDRYNILLETTESDVKLASSLDFEVGDIDLIAESRPARPDPADLESMDKEMLAEARARLLNTQGKKATRKIRERMLEESKRVAHLQKRRELKQAGIDSKIRPPRKKYSTEIDYNADVVYEQEPESGPFDTTEEDKRATRAVQKFERSIERSGLQEKDERKKSKKKRAPEERPSADVPSVSISSDHKKPRLEFPVAPSNNAARGKLGSKSLKKTILRLFQQLPEPLNDFEIQLDDDEGSSDNGEKHSDIEAGDVLDDEAALDSELNVKKEGEEVSTSETANTILMPGLPLPEPILEPSNAVDREYNDLLATSLISKQTDHDHAFKAVKLKLLQSIAAPPNADSFRHLAEKVAEDSIQNSNVTELMVHELQARIDSLDTLTQDIEPLRSKNEEYHHELFSTLLPKLSGNRQTYAVDYKKYQNEYYTIEARQSLLKEHLDEAGA</sequence>
<dbReference type="InterPro" id="IPR021786">
    <property type="entry name" value="Cdc5p/Cef1_C"/>
</dbReference>
<dbReference type="GO" id="GO:0000350">
    <property type="term" value="P:generation of catalytic spliceosome for second transesterification step"/>
    <property type="evidence" value="ECO:0007669"/>
    <property type="project" value="EnsemblFungi"/>
</dbReference>
<keyword evidence="2" id="KW-0507">mRNA processing</keyword>
<evidence type="ECO:0000256" key="8">
    <source>
        <dbReference type="ARBA" id="ARBA00034837"/>
    </source>
</evidence>
<gene>
    <name evidence="12" type="ORF">LADA_0C05710G</name>
</gene>
<feature type="domain" description="Myb-like" evidence="10">
    <location>
        <begin position="9"/>
        <end position="56"/>
    </location>
</feature>
<dbReference type="OrthoDB" id="1410009at2759"/>
<name>A0A1G4IZ22_9SACH</name>
<evidence type="ECO:0000256" key="9">
    <source>
        <dbReference type="SAM" id="MobiDB-lite"/>
    </source>
</evidence>
<evidence type="ECO:0000313" key="13">
    <source>
        <dbReference type="Proteomes" id="UP000190274"/>
    </source>
</evidence>
<feature type="domain" description="HTH myb-type" evidence="11">
    <location>
        <begin position="1"/>
        <end position="60"/>
    </location>
</feature>
<dbReference type="GO" id="GO:0000974">
    <property type="term" value="C:Prp19 complex"/>
    <property type="evidence" value="ECO:0007669"/>
    <property type="project" value="EnsemblFungi"/>
</dbReference>
<feature type="region of interest" description="Disordered" evidence="9">
    <location>
        <begin position="363"/>
        <end position="382"/>
    </location>
</feature>
<evidence type="ECO:0000256" key="2">
    <source>
        <dbReference type="ARBA" id="ARBA00022664"/>
    </source>
</evidence>
<dbReference type="CDD" id="cd11659">
    <property type="entry name" value="SANT_CDC5_II"/>
    <property type="match status" value="1"/>
</dbReference>
<dbReference type="SUPFAM" id="SSF46689">
    <property type="entry name" value="Homeodomain-like"/>
    <property type="match status" value="1"/>
</dbReference>
<dbReference type="PROSITE" id="PS51294">
    <property type="entry name" value="HTH_MYB"/>
    <property type="match status" value="2"/>
</dbReference>
<evidence type="ECO:0000259" key="10">
    <source>
        <dbReference type="PROSITE" id="PS50090"/>
    </source>
</evidence>
<dbReference type="PROSITE" id="PS50090">
    <property type="entry name" value="MYB_LIKE"/>
    <property type="match status" value="2"/>
</dbReference>
<evidence type="ECO:0000313" key="12">
    <source>
        <dbReference type="EMBL" id="SCU82490.1"/>
    </source>
</evidence>